<proteinExistence type="predicted"/>
<dbReference type="Proteomes" id="UP000184330">
    <property type="component" value="Unassembled WGS sequence"/>
</dbReference>
<reference evidence="2 3" key="1">
    <citation type="submission" date="2016-03" db="EMBL/GenBank/DDBJ databases">
        <authorList>
            <person name="Ploux O."/>
        </authorList>
    </citation>
    <scope>NUCLEOTIDE SEQUENCE [LARGE SCALE GENOMIC DNA]</scope>
    <source>
        <strain evidence="2 3">UAMH 11012</strain>
    </source>
</reference>
<dbReference type="InterPro" id="IPR011333">
    <property type="entry name" value="SKP1/BTB/POZ_sf"/>
</dbReference>
<feature type="compositionally biased region" description="Polar residues" evidence="1">
    <location>
        <begin position="154"/>
        <end position="167"/>
    </location>
</feature>
<feature type="compositionally biased region" description="Basic and acidic residues" evidence="1">
    <location>
        <begin position="1"/>
        <end position="13"/>
    </location>
</feature>
<accession>A0A1L7WDN6</accession>
<feature type="region of interest" description="Disordered" evidence="1">
    <location>
        <begin position="142"/>
        <end position="200"/>
    </location>
</feature>
<organism evidence="2 3">
    <name type="scientific">Phialocephala subalpina</name>
    <dbReference type="NCBI Taxonomy" id="576137"/>
    <lineage>
        <taxon>Eukaryota</taxon>
        <taxon>Fungi</taxon>
        <taxon>Dikarya</taxon>
        <taxon>Ascomycota</taxon>
        <taxon>Pezizomycotina</taxon>
        <taxon>Leotiomycetes</taxon>
        <taxon>Helotiales</taxon>
        <taxon>Mollisiaceae</taxon>
        <taxon>Phialocephala</taxon>
        <taxon>Phialocephala fortinii species complex</taxon>
    </lineage>
</organism>
<dbReference type="PANTHER" id="PTHR47843:SF6">
    <property type="entry name" value="BTB DOMAIN-CONTAINING PROTEIN"/>
    <property type="match status" value="1"/>
</dbReference>
<dbReference type="AlphaFoldDB" id="A0A1L7WDN6"/>
<evidence type="ECO:0000313" key="2">
    <source>
        <dbReference type="EMBL" id="CZR50892.1"/>
    </source>
</evidence>
<feature type="region of interest" description="Disordered" evidence="1">
    <location>
        <begin position="1"/>
        <end position="22"/>
    </location>
</feature>
<dbReference type="CDD" id="cd18186">
    <property type="entry name" value="BTB_POZ_ZBTB_KLHL-like"/>
    <property type="match status" value="1"/>
</dbReference>
<sequence>MARTRGGFDRPETSLDAAMRAPSTTAPDVVVLDHIEEGEKPRDLADPKKDLWLSTVDGRYTSPIIHVRVGPSAETFPVHKAILMKYDSFSAAIDGKFREAVEGVLELPEEDPDIFSFVVAWLYEEKFVPIRSLEMALVAEPNKGKGREGEDEGNSSTESATDSSGGSDESARNRRHRRRREQRALNDERRKQPGRHRPTCNCATCTMELMGPPCWSCGASRNPPPPRRYHHHPGGPPPQQPVIIGPNGYPRPQPPRRNRDRRRAGRVEEVVIIEPLNEDRMSDEDLRTWSLAYTLSIDVYVCAERYLMQDFKAAIAAYIVNSFEIAGLEAAVPAVLQSCKTLLNGVRPMDPLLRKVFSRVGFLQARLAKNFPEETGAFFSENPELPVLIMKEMVERMEEDRPDGLPPMDAPNRPFGPGPDDIIHIQGRRRRYDRPVIDD</sequence>
<dbReference type="Gene3D" id="3.30.710.10">
    <property type="entry name" value="Potassium Channel Kv1.1, Chain A"/>
    <property type="match status" value="1"/>
</dbReference>
<evidence type="ECO:0000256" key="1">
    <source>
        <dbReference type="SAM" id="MobiDB-lite"/>
    </source>
</evidence>
<dbReference type="OrthoDB" id="6359816at2759"/>
<dbReference type="SUPFAM" id="SSF54695">
    <property type="entry name" value="POZ domain"/>
    <property type="match status" value="1"/>
</dbReference>
<dbReference type="STRING" id="576137.A0A1L7WDN6"/>
<keyword evidence="3" id="KW-1185">Reference proteome</keyword>
<evidence type="ECO:0000313" key="3">
    <source>
        <dbReference type="Proteomes" id="UP000184330"/>
    </source>
</evidence>
<gene>
    <name evidence="2" type="ORF">PAC_00766</name>
</gene>
<feature type="compositionally biased region" description="Basic and acidic residues" evidence="1">
    <location>
        <begin position="182"/>
        <end position="191"/>
    </location>
</feature>
<dbReference type="EMBL" id="FJOG01000001">
    <property type="protein sequence ID" value="CZR50892.1"/>
    <property type="molecule type" value="Genomic_DNA"/>
</dbReference>
<feature type="compositionally biased region" description="Pro residues" evidence="1">
    <location>
        <begin position="404"/>
        <end position="417"/>
    </location>
</feature>
<dbReference type="PANTHER" id="PTHR47843">
    <property type="entry name" value="BTB DOMAIN-CONTAINING PROTEIN-RELATED"/>
    <property type="match status" value="1"/>
</dbReference>
<name>A0A1L7WDN6_9HELO</name>
<evidence type="ECO:0008006" key="4">
    <source>
        <dbReference type="Google" id="ProtNLM"/>
    </source>
</evidence>
<feature type="compositionally biased region" description="Basic residues" evidence="1">
    <location>
        <begin position="254"/>
        <end position="263"/>
    </location>
</feature>
<feature type="region of interest" description="Disordered" evidence="1">
    <location>
        <begin position="399"/>
        <end position="423"/>
    </location>
</feature>
<feature type="region of interest" description="Disordered" evidence="1">
    <location>
        <begin position="223"/>
        <end position="263"/>
    </location>
</feature>
<protein>
    <recommendedName>
        <fullName evidence="4">BTB domain-containing protein</fullName>
    </recommendedName>
</protein>